<dbReference type="SUPFAM" id="SSF53300">
    <property type="entry name" value="vWA-like"/>
    <property type="match status" value="1"/>
</dbReference>
<dbReference type="PANTHER" id="PTHR41248">
    <property type="entry name" value="NORD PROTEIN"/>
    <property type="match status" value="1"/>
</dbReference>
<dbReference type="InterPro" id="IPR025861">
    <property type="entry name" value="CobT_VWA_dom"/>
</dbReference>
<evidence type="ECO:0000313" key="3">
    <source>
        <dbReference type="Proteomes" id="UP000648984"/>
    </source>
</evidence>
<proteinExistence type="predicted"/>
<evidence type="ECO:0000259" key="1">
    <source>
        <dbReference type="Pfam" id="PF11775"/>
    </source>
</evidence>
<protein>
    <submittedName>
        <fullName evidence="2">Cobalt chelatase</fullName>
    </submittedName>
</protein>
<evidence type="ECO:0000313" key="2">
    <source>
        <dbReference type="EMBL" id="NMG75202.1"/>
    </source>
</evidence>
<reference evidence="2 3" key="1">
    <citation type="submission" date="2019-12" db="EMBL/GenBank/DDBJ databases">
        <title>Comparative genomics gives insights into the taxonomy of the Azoarcus-Aromatoleum group and reveals separate origins of nif in the plant-associated Azoarcus and non-plant-associated Aromatoleum sub-groups.</title>
        <authorList>
            <person name="Lafos M."/>
            <person name="Maluk M."/>
            <person name="Batista M."/>
            <person name="Junghare M."/>
            <person name="Carmona M."/>
            <person name="Faoro H."/>
            <person name="Cruz L.M."/>
            <person name="Battistoni F."/>
            <person name="De Souza E."/>
            <person name="Pedrosa F."/>
            <person name="Chen W.-M."/>
            <person name="Poole P.S."/>
            <person name="Dixon R.A."/>
            <person name="James E.K."/>
        </authorList>
    </citation>
    <scope>NUCLEOTIDE SEQUENCE [LARGE SCALE GENOMIC DNA]</scope>
    <source>
        <strain evidence="2 3">22Lin</strain>
    </source>
</reference>
<dbReference type="Pfam" id="PF06213">
    <property type="entry name" value="CobT"/>
    <property type="match status" value="1"/>
</dbReference>
<dbReference type="RefSeq" id="WP_169260350.1">
    <property type="nucleotide sequence ID" value="NZ_WTVQ01000015.1"/>
</dbReference>
<dbReference type="InterPro" id="IPR006538">
    <property type="entry name" value="CobT"/>
</dbReference>
<dbReference type="Gene3D" id="3.40.50.410">
    <property type="entry name" value="von Willebrand factor, type A domain"/>
    <property type="match status" value="1"/>
</dbReference>
<keyword evidence="3" id="KW-1185">Reference proteome</keyword>
<dbReference type="InterPro" id="IPR051928">
    <property type="entry name" value="NorD/CobT"/>
</dbReference>
<dbReference type="Proteomes" id="UP000648984">
    <property type="component" value="Unassembled WGS sequence"/>
</dbReference>
<sequence>MPTPQQKAQRQQKVEELCAATLRALTGDAALHYRGRRLYAGARPLPMHAPHLRVDPAEDGFADCRATADGMALRLLHSDADLHRKLCPTDPVERLVFELLEQLRVETRVPADMPGMAANLYERFENWSRAFYRSGLTEGSLGILLYTVAQMCWSRLTAQRVLEETEDYIEGTRVSLVGALGTALAGIRRHRDDQESFARHALEIARIVGERVRAERAETADEESDKEDEYAKSGFALLLDFDDGQDAGDGIAAATTGASKVFEDAALAYRVYTTRFDTEVAAASLVRRALLREYRERLDRHIVEQGVNLPRLARMLAAVLAEPARDGWLFGEEEGHIDGRRLAQVISSPGERRVFRQERYLPHADCVVSFLIDCSGSMKAHIEPVAMMIDVLIRALETIGARTELLGFTTGAWNGGRAYRDWMSRGRPRHPGRLNEVCHMVFKDAERSWRRARADIAALLKADLFREGIDGEAVDWACNRLLAKSAARRILIVISDGCPSDGATALANDPFYLDNHLKDVVARREQQGAVEILGLGVGLDLSPFYRRSLATDMTQGLDNTLFSDIVQLMGGRHRR</sequence>
<dbReference type="PIRSF" id="PIRSF031715">
    <property type="entry name" value="Cob_chel_CobT"/>
    <property type="match status" value="1"/>
</dbReference>
<dbReference type="PANTHER" id="PTHR41248:SF1">
    <property type="entry name" value="NORD PROTEIN"/>
    <property type="match status" value="1"/>
</dbReference>
<accession>A0ABX1Q9Z4</accession>
<dbReference type="Pfam" id="PF11775">
    <property type="entry name" value="CobT_C"/>
    <property type="match status" value="1"/>
</dbReference>
<dbReference type="EMBL" id="WTVQ01000015">
    <property type="protein sequence ID" value="NMG75202.1"/>
    <property type="molecule type" value="Genomic_DNA"/>
</dbReference>
<feature type="domain" description="Cobalamin biosynthesis protein CobT VWA" evidence="1">
    <location>
        <begin position="354"/>
        <end position="560"/>
    </location>
</feature>
<organism evidence="2 3">
    <name type="scientific">Aromatoleum diolicum</name>
    <dbReference type="NCBI Taxonomy" id="75796"/>
    <lineage>
        <taxon>Bacteria</taxon>
        <taxon>Pseudomonadati</taxon>
        <taxon>Pseudomonadota</taxon>
        <taxon>Betaproteobacteria</taxon>
        <taxon>Rhodocyclales</taxon>
        <taxon>Rhodocyclaceae</taxon>
        <taxon>Aromatoleum</taxon>
    </lineage>
</organism>
<comment type="caution">
    <text evidence="2">The sequence shown here is derived from an EMBL/GenBank/DDBJ whole genome shotgun (WGS) entry which is preliminary data.</text>
</comment>
<dbReference type="InterPro" id="IPR036465">
    <property type="entry name" value="vWFA_dom_sf"/>
</dbReference>
<name>A0ABX1Q9Z4_9RHOO</name>
<gene>
    <name evidence="2" type="ORF">GPA25_10585</name>
</gene>